<accession>A0A1S1KHW6</accession>
<evidence type="ECO:0000313" key="3">
    <source>
        <dbReference type="EMBL" id="OHU08006.1"/>
    </source>
</evidence>
<organism evidence="3 4">
    <name type="scientific">Mycobacterium syngnathidarum</name>
    <dbReference type="NCBI Taxonomy" id="1908205"/>
    <lineage>
        <taxon>Bacteria</taxon>
        <taxon>Bacillati</taxon>
        <taxon>Actinomycetota</taxon>
        <taxon>Actinomycetes</taxon>
        <taxon>Mycobacteriales</taxon>
        <taxon>Mycobacteriaceae</taxon>
        <taxon>Mycobacterium</taxon>
    </lineage>
</organism>
<dbReference type="RefSeq" id="WP_070943420.1">
    <property type="nucleotide sequence ID" value="NZ_MLHV01000001.1"/>
</dbReference>
<protein>
    <submittedName>
        <fullName evidence="3">Phytase</fullName>
    </submittedName>
</protein>
<feature type="signal peptide" evidence="1">
    <location>
        <begin position="1"/>
        <end position="21"/>
    </location>
</feature>
<name>A0A1S1KHW6_9MYCO</name>
<comment type="caution">
    <text evidence="3">The sequence shown here is derived from an EMBL/GenBank/DDBJ whole genome shotgun (WGS) entry which is preliminary data.</text>
</comment>
<feature type="chain" id="PRO_5010185594" evidence="1">
    <location>
        <begin position="22"/>
        <end position="373"/>
    </location>
</feature>
<sequence>MWYRILAAGLLVVAGCAPTSAASGFEFLGQRQIASGAMLDGTVIGGLSGISYDPVADLYYIISDDRSAKNSARFYTARITLSDNGIGEVQFVGTRPWLDRDGQPFRPLDAAAVPPVVPPDPEAIAFDAGRQRLYWTSEGERRAPGPGAPILLDPWLRTAGLDGGFLGEFALPEGFRMSADEHGPRRNNTLEGLTLTPDGRHLWAAMEGPGYDDGPPPDAQHGASTRVVCFDADSGAVDGQYRYRLDPVSAGPGGMNGLSDLVALDDKNFLVIERGFGTHVAVRIYRASVIEGSAELSKTLVADLTTTPGLSPLDNIEGITLGPKLPDGRQAVIAVSDDNFSPTQVTQFLLFALSESGVTPSRLRSAVMTCRIT</sequence>
<dbReference type="STRING" id="1908205.BKG60_08445"/>
<evidence type="ECO:0000259" key="2">
    <source>
        <dbReference type="Pfam" id="PF13449"/>
    </source>
</evidence>
<reference evidence="3 4" key="1">
    <citation type="submission" date="2016-10" db="EMBL/GenBank/DDBJ databases">
        <title>Evaluation of Human, Animal and Environmental Mycobacterium chelonae Isolates by Core Genome Phylogenomic Analysis, Targeted Gene Comparison, and Anti-microbial Susceptibility Patterns: A Tale of Mistaken Identities.</title>
        <authorList>
            <person name="Fogelson S.B."/>
            <person name="Camus A.C."/>
            <person name="Lorenz W."/>
            <person name="Vasireddy R."/>
            <person name="Vasireddy S."/>
            <person name="Smith T."/>
            <person name="Brown-Elliott B.A."/>
            <person name="Wallace R.J.Jr."/>
            <person name="Hasan N.A."/>
            <person name="Reischl U."/>
            <person name="Sanchez S."/>
        </authorList>
    </citation>
    <scope>NUCLEOTIDE SEQUENCE [LARGE SCALE GENOMIC DNA]</scope>
    <source>
        <strain evidence="3 4">24999</strain>
    </source>
</reference>
<dbReference type="AlphaFoldDB" id="A0A1S1KHW6"/>
<proteinExistence type="predicted"/>
<dbReference type="InterPro" id="IPR027372">
    <property type="entry name" value="Phytase-like_dom"/>
</dbReference>
<evidence type="ECO:0000313" key="4">
    <source>
        <dbReference type="Proteomes" id="UP000179636"/>
    </source>
</evidence>
<keyword evidence="1" id="KW-0732">Signal</keyword>
<feature type="domain" description="Phytase-like" evidence="2">
    <location>
        <begin position="44"/>
        <end position="340"/>
    </location>
</feature>
<dbReference type="Pfam" id="PF13449">
    <property type="entry name" value="Phytase-like"/>
    <property type="match status" value="1"/>
</dbReference>
<gene>
    <name evidence="3" type="ORF">BKG61_01285</name>
</gene>
<keyword evidence="4" id="KW-1185">Reference proteome</keyword>
<dbReference type="SUPFAM" id="SSF75011">
    <property type="entry name" value="3-carboxy-cis,cis-mucoante lactonizing enzyme"/>
    <property type="match status" value="1"/>
</dbReference>
<dbReference type="EMBL" id="MLHV01000001">
    <property type="protein sequence ID" value="OHU08006.1"/>
    <property type="molecule type" value="Genomic_DNA"/>
</dbReference>
<dbReference type="PANTHER" id="PTHR37957:SF1">
    <property type="entry name" value="PHYTASE-LIKE DOMAIN-CONTAINING PROTEIN"/>
    <property type="match status" value="1"/>
</dbReference>
<dbReference type="PANTHER" id="PTHR37957">
    <property type="entry name" value="BLR7070 PROTEIN"/>
    <property type="match status" value="1"/>
</dbReference>
<dbReference type="PROSITE" id="PS51257">
    <property type="entry name" value="PROKAR_LIPOPROTEIN"/>
    <property type="match status" value="1"/>
</dbReference>
<dbReference type="Proteomes" id="UP000179636">
    <property type="component" value="Unassembled WGS sequence"/>
</dbReference>
<evidence type="ECO:0000256" key="1">
    <source>
        <dbReference type="SAM" id="SignalP"/>
    </source>
</evidence>
<dbReference type="OrthoDB" id="9798539at2"/>